<dbReference type="OrthoDB" id="6765836at2759"/>
<name>A0A4Y2DFA0_ARAVE</name>
<keyword evidence="2" id="KW-1185">Reference proteome</keyword>
<organism evidence="1 2">
    <name type="scientific">Araneus ventricosus</name>
    <name type="common">Orbweaver spider</name>
    <name type="synonym">Epeira ventricosa</name>
    <dbReference type="NCBI Taxonomy" id="182803"/>
    <lineage>
        <taxon>Eukaryota</taxon>
        <taxon>Metazoa</taxon>
        <taxon>Ecdysozoa</taxon>
        <taxon>Arthropoda</taxon>
        <taxon>Chelicerata</taxon>
        <taxon>Arachnida</taxon>
        <taxon>Araneae</taxon>
        <taxon>Araneomorphae</taxon>
        <taxon>Entelegynae</taxon>
        <taxon>Araneoidea</taxon>
        <taxon>Araneidae</taxon>
        <taxon>Araneus</taxon>
    </lineage>
</organism>
<evidence type="ECO:0008006" key="3">
    <source>
        <dbReference type="Google" id="ProtNLM"/>
    </source>
</evidence>
<dbReference type="AlphaFoldDB" id="A0A4Y2DFA0"/>
<dbReference type="InterPro" id="IPR021109">
    <property type="entry name" value="Peptidase_aspartic_dom_sf"/>
</dbReference>
<protein>
    <recommendedName>
        <fullName evidence="3">Peptidase aspartic putative domain-containing protein</fullName>
    </recommendedName>
</protein>
<reference evidence="1 2" key="1">
    <citation type="journal article" date="2019" name="Sci. Rep.">
        <title>Orb-weaving spider Araneus ventricosus genome elucidates the spidroin gene catalogue.</title>
        <authorList>
            <person name="Kono N."/>
            <person name="Nakamura H."/>
            <person name="Ohtoshi R."/>
            <person name="Moran D.A.P."/>
            <person name="Shinohara A."/>
            <person name="Yoshida Y."/>
            <person name="Fujiwara M."/>
            <person name="Mori M."/>
            <person name="Tomita M."/>
            <person name="Arakawa K."/>
        </authorList>
    </citation>
    <scope>NUCLEOTIDE SEQUENCE [LARGE SCALE GENOMIC DNA]</scope>
</reference>
<dbReference type="Proteomes" id="UP000499080">
    <property type="component" value="Unassembled WGS sequence"/>
</dbReference>
<sequence>MYDSGSQKSYIRKEIVSVLGLAPLRQQLLYHALFGGEKINKELHDGYKVELGSLDGNFNCNFDVVDKDIICNDVPSVSSFPWIDDLKSMSIQMLDIEDNLGPIDVLIGADVAGRLSTGKRRVLSSGLVPLESYLVWTIMGKTNLPSDEEDTVMMVISMFVREATISDLFSLEVLGINDPVEMKS</sequence>
<dbReference type="EMBL" id="BGPR01000359">
    <property type="protein sequence ID" value="GBM15361.1"/>
    <property type="molecule type" value="Genomic_DNA"/>
</dbReference>
<comment type="caution">
    <text evidence="1">The sequence shown here is derived from an EMBL/GenBank/DDBJ whole genome shotgun (WGS) entry which is preliminary data.</text>
</comment>
<gene>
    <name evidence="1" type="ORF">AVEN_199625_1</name>
</gene>
<evidence type="ECO:0000313" key="1">
    <source>
        <dbReference type="EMBL" id="GBM15361.1"/>
    </source>
</evidence>
<evidence type="ECO:0000313" key="2">
    <source>
        <dbReference type="Proteomes" id="UP000499080"/>
    </source>
</evidence>
<proteinExistence type="predicted"/>
<accession>A0A4Y2DFA0</accession>
<dbReference type="Gene3D" id="2.40.70.10">
    <property type="entry name" value="Acid Proteases"/>
    <property type="match status" value="1"/>
</dbReference>